<dbReference type="GO" id="GO:0008658">
    <property type="term" value="F:penicillin binding"/>
    <property type="evidence" value="ECO:0007669"/>
    <property type="project" value="InterPro"/>
</dbReference>
<evidence type="ECO:0000256" key="3">
    <source>
        <dbReference type="SAM" id="Phobius"/>
    </source>
</evidence>
<evidence type="ECO:0000313" key="6">
    <source>
        <dbReference type="Proteomes" id="UP000693892"/>
    </source>
</evidence>
<dbReference type="EMBL" id="CAJVAP010000017">
    <property type="protein sequence ID" value="CAG7612882.1"/>
    <property type="molecule type" value="Genomic_DNA"/>
</dbReference>
<dbReference type="PANTHER" id="PTHR32282">
    <property type="entry name" value="BINDING PROTEIN TRANSPEPTIDASE, PUTATIVE-RELATED"/>
    <property type="match status" value="1"/>
</dbReference>
<keyword evidence="1 5" id="KW-0808">Transferase</keyword>
<dbReference type="SMART" id="SM00740">
    <property type="entry name" value="PASTA"/>
    <property type="match status" value="2"/>
</dbReference>
<dbReference type="InterPro" id="IPR005543">
    <property type="entry name" value="PASTA_dom"/>
</dbReference>
<dbReference type="RefSeq" id="WP_218115281.1">
    <property type="nucleotide sequence ID" value="NZ_CAJVAP010000017.1"/>
</dbReference>
<keyword evidence="3" id="KW-0812">Transmembrane</keyword>
<evidence type="ECO:0000256" key="2">
    <source>
        <dbReference type="SAM" id="MobiDB-lite"/>
    </source>
</evidence>
<keyword evidence="6" id="KW-1185">Reference proteome</keyword>
<dbReference type="Pfam" id="PF00905">
    <property type="entry name" value="Transpeptidase"/>
    <property type="match status" value="1"/>
</dbReference>
<dbReference type="InterPro" id="IPR001460">
    <property type="entry name" value="PCN-bd_Tpept"/>
</dbReference>
<sequence>MASPSSRPSKSAVRTAKPRSAGGAIGGLIGAIIMSVVAGILVTVAVTPVVAMSGLAANSAIGVFENLPNHLNPGQLAQPSTLYAKKGKKTVEIATFYAQNREMVDWNNISQYVKDAAVAAEDPRFYTHGGVDILGVGRATIGELSGNDAGGASTITMQYVRNVLIQQAESIADETERDAAYKDATRRDADRKLKEMRYAISIEKEYSKDQILLGYLNIALFGRTVYGIESAAQYYYGKSAKKLTLSESASLMAIVYWPSQLQLDLEENIEPNTDRRNWILGRMLETGKITQEQHDKAVATEVKPKITPRYSGCTVAEEKYGLGHFCDYVQRRIEQDSSFGNTAEERNFNFLRGGYEIMTTVDLDIQKAGLSAMRQEAPAQMDGINLGAASVSVEVGTGRVLAMVQNRPFADDTDFLKKHKDYTSINYNTNFEDGGSGGFQVGSTFKPITLAEWLRTGHSVREIVNVNGRTVQQQDFKDSCSSEGVYGYGPFTFQNDNLGVRGNHSVQTGIAQSLNGAVMSMQQKLDLCDTIKLAEDLGIRRAAPQENKNWSTYGTTDLTPALSNVYAGIDEIAPITMASAFAAFSGGGKVCTPSPIDSITGPDGEDVPFTGSKCKQAISADVAAGVAYVLKFAVDTVNFVSHARSAYGTPHLAKTGTTDDTLDNWTVGASTEVATATWLGNAGPYCFSKNDCRRVPTINFGGYSGLMAGDQVIWPAMMNMADQKYGGKAFPEPSADALKQTLAKVPDVRGKSFDEASQLLTAAGFGVTDGGTKDSSVSEGLVAGTDPEGGASVPVGSAITIYRSNGKMTELPDVVGMSYRDAVQTLNASGFGSVVGQCSNGDGRPKNNDPVRSMNPGAGNDAKRSSQITLRIDCS</sequence>
<feature type="transmembrane region" description="Helical" evidence="3">
    <location>
        <begin position="21"/>
        <end position="46"/>
    </location>
</feature>
<accession>A0A916JZJ6</accession>
<dbReference type="PANTHER" id="PTHR32282:SF33">
    <property type="entry name" value="PEPTIDOGLYCAN GLYCOSYLTRANSFERASE"/>
    <property type="match status" value="1"/>
</dbReference>
<dbReference type="Pfam" id="PF03793">
    <property type="entry name" value="PASTA"/>
    <property type="match status" value="2"/>
</dbReference>
<proteinExistence type="predicted"/>
<gene>
    <name evidence="5" type="primary">mtgA</name>
    <name evidence="5" type="ORF">LEUCIP111803_01617</name>
</gene>
<feature type="domain" description="PASTA" evidence="4">
    <location>
        <begin position="806"/>
        <end position="874"/>
    </location>
</feature>
<reference evidence="5" key="1">
    <citation type="submission" date="2021-06" db="EMBL/GenBank/DDBJ databases">
        <authorList>
            <person name="Criscuolo A."/>
        </authorList>
    </citation>
    <scope>NUCLEOTIDE SEQUENCE</scope>
    <source>
        <strain evidence="5">CIP111803</strain>
    </source>
</reference>
<dbReference type="EC" id="2.4.1.129" evidence="5"/>
<dbReference type="PROSITE" id="PS51178">
    <property type="entry name" value="PASTA"/>
    <property type="match status" value="2"/>
</dbReference>
<dbReference type="GO" id="GO:0009252">
    <property type="term" value="P:peptidoglycan biosynthetic process"/>
    <property type="evidence" value="ECO:0007669"/>
    <property type="project" value="TreeGrafter"/>
</dbReference>
<feature type="region of interest" description="Disordered" evidence="2">
    <location>
        <begin position="837"/>
        <end position="875"/>
    </location>
</feature>
<dbReference type="AlphaFoldDB" id="A0A916JZJ6"/>
<dbReference type="Proteomes" id="UP000693892">
    <property type="component" value="Unassembled WGS sequence"/>
</dbReference>
<protein>
    <submittedName>
        <fullName evidence="5">Biosynthetic peptidoglycan transglycosylase</fullName>
        <ecNumber evidence="5">2.4.1.129</ecNumber>
    </submittedName>
</protein>
<feature type="domain" description="PASTA" evidence="4">
    <location>
        <begin position="739"/>
        <end position="805"/>
    </location>
</feature>
<dbReference type="InterPro" id="IPR050396">
    <property type="entry name" value="Glycosyltr_51/Transpeptidase"/>
</dbReference>
<keyword evidence="3" id="KW-0472">Membrane</keyword>
<dbReference type="InterPro" id="IPR001264">
    <property type="entry name" value="Glyco_trans_51"/>
</dbReference>
<dbReference type="CDD" id="cd06577">
    <property type="entry name" value="PASTA_pknB"/>
    <property type="match status" value="2"/>
</dbReference>
<dbReference type="GO" id="GO:0008955">
    <property type="term" value="F:peptidoglycan glycosyltransferase activity"/>
    <property type="evidence" value="ECO:0007669"/>
    <property type="project" value="TreeGrafter"/>
</dbReference>
<organism evidence="5 6">
    <name type="scientific">Leucobacter soli</name>
    <dbReference type="NCBI Taxonomy" id="2812850"/>
    <lineage>
        <taxon>Bacteria</taxon>
        <taxon>Bacillati</taxon>
        <taxon>Actinomycetota</taxon>
        <taxon>Actinomycetes</taxon>
        <taxon>Micrococcales</taxon>
        <taxon>Microbacteriaceae</taxon>
        <taxon>Leucobacter</taxon>
    </lineage>
</organism>
<keyword evidence="3" id="KW-1133">Transmembrane helix</keyword>
<evidence type="ECO:0000313" key="5">
    <source>
        <dbReference type="EMBL" id="CAG7612882.1"/>
    </source>
</evidence>
<keyword evidence="5" id="KW-0328">Glycosyltransferase</keyword>
<name>A0A916JZJ6_9MICO</name>
<dbReference type="Pfam" id="PF00912">
    <property type="entry name" value="Transgly"/>
    <property type="match status" value="1"/>
</dbReference>
<evidence type="ECO:0000256" key="1">
    <source>
        <dbReference type="ARBA" id="ARBA00022679"/>
    </source>
</evidence>
<dbReference type="GO" id="GO:0030288">
    <property type="term" value="C:outer membrane-bounded periplasmic space"/>
    <property type="evidence" value="ECO:0007669"/>
    <property type="project" value="TreeGrafter"/>
</dbReference>
<evidence type="ECO:0000259" key="4">
    <source>
        <dbReference type="PROSITE" id="PS51178"/>
    </source>
</evidence>
<comment type="caution">
    <text evidence="5">The sequence shown here is derived from an EMBL/GenBank/DDBJ whole genome shotgun (WGS) entry which is preliminary data.</text>
</comment>